<evidence type="ECO:0000256" key="1">
    <source>
        <dbReference type="SAM" id="MobiDB-lite"/>
    </source>
</evidence>
<sequence length="134" mass="15722">MSVGQCLWCQMDRQRDTEEKKKRNTEGNETSQAKPTEKKRAKLYTTDSENDKNAPDLLNKERTQRQDQIQRQRSHEASKQMLFGVYCNVVSTLEEYEARTNRGACRLKRIKHGLSQDLNKDVEDFEREGPDDLK</sequence>
<accession>A0A9D4EJV9</accession>
<reference evidence="2" key="1">
    <citation type="journal article" date="2019" name="bioRxiv">
        <title>The Genome of the Zebra Mussel, Dreissena polymorpha: A Resource for Invasive Species Research.</title>
        <authorList>
            <person name="McCartney M.A."/>
            <person name="Auch B."/>
            <person name="Kono T."/>
            <person name="Mallez S."/>
            <person name="Zhang Y."/>
            <person name="Obille A."/>
            <person name="Becker A."/>
            <person name="Abrahante J.E."/>
            <person name="Garbe J."/>
            <person name="Badalamenti J.P."/>
            <person name="Herman A."/>
            <person name="Mangelson H."/>
            <person name="Liachko I."/>
            <person name="Sullivan S."/>
            <person name="Sone E.D."/>
            <person name="Koren S."/>
            <person name="Silverstein K.A.T."/>
            <person name="Beckman K.B."/>
            <person name="Gohl D.M."/>
        </authorList>
    </citation>
    <scope>NUCLEOTIDE SEQUENCE</scope>
    <source>
        <strain evidence="2">Duluth1</strain>
        <tissue evidence="2">Whole animal</tissue>
    </source>
</reference>
<feature type="region of interest" description="Disordered" evidence="1">
    <location>
        <begin position="1"/>
        <end position="76"/>
    </location>
</feature>
<name>A0A9D4EJV9_DREPO</name>
<comment type="caution">
    <text evidence="2">The sequence shown here is derived from an EMBL/GenBank/DDBJ whole genome shotgun (WGS) entry which is preliminary data.</text>
</comment>
<evidence type="ECO:0000313" key="3">
    <source>
        <dbReference type="Proteomes" id="UP000828390"/>
    </source>
</evidence>
<keyword evidence="3" id="KW-1185">Reference proteome</keyword>
<organism evidence="2 3">
    <name type="scientific">Dreissena polymorpha</name>
    <name type="common">Zebra mussel</name>
    <name type="synonym">Mytilus polymorpha</name>
    <dbReference type="NCBI Taxonomy" id="45954"/>
    <lineage>
        <taxon>Eukaryota</taxon>
        <taxon>Metazoa</taxon>
        <taxon>Spiralia</taxon>
        <taxon>Lophotrochozoa</taxon>
        <taxon>Mollusca</taxon>
        <taxon>Bivalvia</taxon>
        <taxon>Autobranchia</taxon>
        <taxon>Heteroconchia</taxon>
        <taxon>Euheterodonta</taxon>
        <taxon>Imparidentia</taxon>
        <taxon>Neoheterodontei</taxon>
        <taxon>Myida</taxon>
        <taxon>Dreissenoidea</taxon>
        <taxon>Dreissenidae</taxon>
        <taxon>Dreissena</taxon>
    </lineage>
</organism>
<reference evidence="2" key="2">
    <citation type="submission" date="2020-11" db="EMBL/GenBank/DDBJ databases">
        <authorList>
            <person name="McCartney M.A."/>
            <person name="Auch B."/>
            <person name="Kono T."/>
            <person name="Mallez S."/>
            <person name="Becker A."/>
            <person name="Gohl D.M."/>
            <person name="Silverstein K.A.T."/>
            <person name="Koren S."/>
            <person name="Bechman K.B."/>
            <person name="Herman A."/>
            <person name="Abrahante J.E."/>
            <person name="Garbe J."/>
        </authorList>
    </citation>
    <scope>NUCLEOTIDE SEQUENCE</scope>
    <source>
        <strain evidence="2">Duluth1</strain>
        <tissue evidence="2">Whole animal</tissue>
    </source>
</reference>
<feature type="compositionally biased region" description="Basic and acidic residues" evidence="1">
    <location>
        <begin position="12"/>
        <end position="26"/>
    </location>
</feature>
<evidence type="ECO:0000313" key="2">
    <source>
        <dbReference type="EMBL" id="KAH3781120.1"/>
    </source>
</evidence>
<dbReference type="EMBL" id="JAIWYP010000008">
    <property type="protein sequence ID" value="KAH3781120.1"/>
    <property type="molecule type" value="Genomic_DNA"/>
</dbReference>
<feature type="compositionally biased region" description="Basic and acidic residues" evidence="1">
    <location>
        <begin position="49"/>
        <end position="76"/>
    </location>
</feature>
<proteinExistence type="predicted"/>
<dbReference type="AlphaFoldDB" id="A0A9D4EJV9"/>
<dbReference type="Proteomes" id="UP000828390">
    <property type="component" value="Unassembled WGS sequence"/>
</dbReference>
<gene>
    <name evidence="2" type="ORF">DPMN_158945</name>
</gene>
<protein>
    <submittedName>
        <fullName evidence="2">Uncharacterized protein</fullName>
    </submittedName>
</protein>